<gene>
    <name evidence="1" type="ORF">MPH_11619</name>
</gene>
<sequence length="156" mass="17007">MRAVGGCRSGRSRVQSPRESRAARWEVVVALLARHCFGSSVFRLWWARERRRAYQGHDFGRVSQAAGAKGDDGVGVAVPVVRGFDGVDNFERFAPGRVRGHADSDADNAVRTNGRFEASEGIRVFGEAFGGDDVDARRVDVVFEVVGAGLVEWEAV</sequence>
<comment type="caution">
    <text evidence="1">The sequence shown here is derived from an EMBL/GenBank/DDBJ whole genome shotgun (WGS) entry which is preliminary data.</text>
</comment>
<name>K2S3F7_MACPH</name>
<evidence type="ECO:0000313" key="1">
    <source>
        <dbReference type="EMBL" id="EKG11275.1"/>
    </source>
</evidence>
<dbReference type="HOGENOM" id="CLU_1686977_0_0_1"/>
<dbReference type="InParanoid" id="K2S3F7"/>
<dbReference type="VEuPathDB" id="FungiDB:MPH_11619"/>
<reference evidence="1 2" key="1">
    <citation type="journal article" date="2012" name="BMC Genomics">
        <title>Tools to kill: Genome of one of the most destructive plant pathogenic fungi Macrophomina phaseolina.</title>
        <authorList>
            <person name="Islam M.S."/>
            <person name="Haque M.S."/>
            <person name="Islam M.M."/>
            <person name="Emdad E.M."/>
            <person name="Halim A."/>
            <person name="Hossen Q.M.M."/>
            <person name="Hossain M.Z."/>
            <person name="Ahmed B."/>
            <person name="Rahim S."/>
            <person name="Rahman M.S."/>
            <person name="Alam M.M."/>
            <person name="Hou S."/>
            <person name="Wan X."/>
            <person name="Saito J.A."/>
            <person name="Alam M."/>
        </authorList>
    </citation>
    <scope>NUCLEOTIDE SEQUENCE [LARGE SCALE GENOMIC DNA]</scope>
    <source>
        <strain evidence="1 2">MS6</strain>
    </source>
</reference>
<proteinExistence type="predicted"/>
<dbReference type="EMBL" id="AHHD01000495">
    <property type="protein sequence ID" value="EKG11275.1"/>
    <property type="molecule type" value="Genomic_DNA"/>
</dbReference>
<evidence type="ECO:0000313" key="2">
    <source>
        <dbReference type="Proteomes" id="UP000007129"/>
    </source>
</evidence>
<protein>
    <submittedName>
        <fullName evidence="1">Uncharacterized protein</fullName>
    </submittedName>
</protein>
<organism evidence="1 2">
    <name type="scientific">Macrophomina phaseolina (strain MS6)</name>
    <name type="common">Charcoal rot fungus</name>
    <dbReference type="NCBI Taxonomy" id="1126212"/>
    <lineage>
        <taxon>Eukaryota</taxon>
        <taxon>Fungi</taxon>
        <taxon>Dikarya</taxon>
        <taxon>Ascomycota</taxon>
        <taxon>Pezizomycotina</taxon>
        <taxon>Dothideomycetes</taxon>
        <taxon>Dothideomycetes incertae sedis</taxon>
        <taxon>Botryosphaeriales</taxon>
        <taxon>Botryosphaeriaceae</taxon>
        <taxon>Macrophomina</taxon>
    </lineage>
</organism>
<dbReference type="Proteomes" id="UP000007129">
    <property type="component" value="Unassembled WGS sequence"/>
</dbReference>
<dbReference type="AlphaFoldDB" id="K2S3F7"/>
<accession>K2S3F7</accession>